<feature type="signal peptide" evidence="1">
    <location>
        <begin position="1"/>
        <end position="20"/>
    </location>
</feature>
<sequence length="67" mass="6761">MNLKIVFISVLLISALSTLGATKFESTAGFTDANAFGFSAGASGIENVNALQKAIDKGGTIVVSQPG</sequence>
<feature type="chain" id="PRO_5017337880" evidence="1">
    <location>
        <begin position="21"/>
        <end position="67"/>
    </location>
</feature>
<protein>
    <submittedName>
        <fullName evidence="2">Uncharacterized protein</fullName>
    </submittedName>
</protein>
<reference evidence="2 3" key="1">
    <citation type="journal article" date="2015" name="Int. J. Syst. Evol. Microbiol.">
        <title>Mariniphaga sediminis sp. nov., isolated from coastal sediment.</title>
        <authorList>
            <person name="Wang F.Q."/>
            <person name="Shen Q.Y."/>
            <person name="Chen G.J."/>
            <person name="Du Z.J."/>
        </authorList>
    </citation>
    <scope>NUCLEOTIDE SEQUENCE [LARGE SCALE GENOMIC DNA]</scope>
    <source>
        <strain evidence="2 3">SY21</strain>
    </source>
</reference>
<dbReference type="AlphaFoldDB" id="A0A399CWC3"/>
<organism evidence="2 3">
    <name type="scientific">Mariniphaga sediminis</name>
    <dbReference type="NCBI Taxonomy" id="1628158"/>
    <lineage>
        <taxon>Bacteria</taxon>
        <taxon>Pseudomonadati</taxon>
        <taxon>Bacteroidota</taxon>
        <taxon>Bacteroidia</taxon>
        <taxon>Marinilabiliales</taxon>
        <taxon>Prolixibacteraceae</taxon>
        <taxon>Mariniphaga</taxon>
    </lineage>
</organism>
<keyword evidence="1" id="KW-0732">Signal</keyword>
<evidence type="ECO:0000313" key="2">
    <source>
        <dbReference type="EMBL" id="RIH62711.1"/>
    </source>
</evidence>
<gene>
    <name evidence="2" type="ORF">D1164_23515</name>
</gene>
<comment type="caution">
    <text evidence="2">The sequence shown here is derived from an EMBL/GenBank/DDBJ whole genome shotgun (WGS) entry which is preliminary data.</text>
</comment>
<feature type="non-terminal residue" evidence="2">
    <location>
        <position position="67"/>
    </location>
</feature>
<evidence type="ECO:0000313" key="3">
    <source>
        <dbReference type="Proteomes" id="UP000266441"/>
    </source>
</evidence>
<name>A0A399CWC3_9BACT</name>
<proteinExistence type="predicted"/>
<dbReference type="RefSeq" id="WP_147372287.1">
    <property type="nucleotide sequence ID" value="NZ_QWET01000054.1"/>
</dbReference>
<dbReference type="EMBL" id="QWET01000054">
    <property type="protein sequence ID" value="RIH62711.1"/>
    <property type="molecule type" value="Genomic_DNA"/>
</dbReference>
<evidence type="ECO:0000256" key="1">
    <source>
        <dbReference type="SAM" id="SignalP"/>
    </source>
</evidence>
<accession>A0A399CWC3</accession>
<dbReference type="Proteomes" id="UP000266441">
    <property type="component" value="Unassembled WGS sequence"/>
</dbReference>
<keyword evidence="3" id="KW-1185">Reference proteome</keyword>